<dbReference type="InterPro" id="IPR001841">
    <property type="entry name" value="Znf_RING"/>
</dbReference>
<dbReference type="OrthoDB" id="2122982at2759"/>
<dbReference type="PANTHER" id="PTHR21540">
    <property type="entry name" value="RING FINGER AND SWIM DOMAIN-CONTAINING PROTEIN 2"/>
    <property type="match status" value="1"/>
</dbReference>
<feature type="region of interest" description="Disordered" evidence="2">
    <location>
        <begin position="697"/>
        <end position="719"/>
    </location>
</feature>
<evidence type="ECO:0000259" key="4">
    <source>
        <dbReference type="PROSITE" id="PS50966"/>
    </source>
</evidence>
<keyword evidence="1" id="KW-0863">Zinc-finger</keyword>
<dbReference type="CDD" id="cd16494">
    <property type="entry name" value="RING-CH-C4HC3_ZSWM2"/>
    <property type="match status" value="1"/>
</dbReference>
<dbReference type="InterPro" id="IPR007527">
    <property type="entry name" value="Znf_SWIM"/>
</dbReference>
<evidence type="ECO:0008006" key="7">
    <source>
        <dbReference type="Google" id="ProtNLM"/>
    </source>
</evidence>
<gene>
    <name evidence="5" type="ORF">JKP88DRAFT_351442</name>
</gene>
<dbReference type="GO" id="GO:0061630">
    <property type="term" value="F:ubiquitin protein ligase activity"/>
    <property type="evidence" value="ECO:0007669"/>
    <property type="project" value="InterPro"/>
</dbReference>
<dbReference type="PROSITE" id="PS50089">
    <property type="entry name" value="ZF_RING_2"/>
    <property type="match status" value="1"/>
</dbReference>
<feature type="region of interest" description="Disordered" evidence="2">
    <location>
        <begin position="855"/>
        <end position="877"/>
    </location>
</feature>
<evidence type="ECO:0000256" key="2">
    <source>
        <dbReference type="SAM" id="MobiDB-lite"/>
    </source>
</evidence>
<dbReference type="SMART" id="SM00184">
    <property type="entry name" value="RING"/>
    <property type="match status" value="2"/>
</dbReference>
<comment type="caution">
    <text evidence="5">The sequence shown here is derived from an EMBL/GenBank/DDBJ whole genome shotgun (WGS) entry which is preliminary data.</text>
</comment>
<dbReference type="SUPFAM" id="SSF57850">
    <property type="entry name" value="RING/U-box"/>
    <property type="match status" value="1"/>
</dbReference>
<name>A0A835YJ61_9STRA</name>
<accession>A0A835YJ61</accession>
<dbReference type="InterPro" id="IPR039903">
    <property type="entry name" value="Zswim2"/>
</dbReference>
<dbReference type="PROSITE" id="PS50966">
    <property type="entry name" value="ZF_SWIM"/>
    <property type="match status" value="1"/>
</dbReference>
<dbReference type="PANTHER" id="PTHR21540:SF3">
    <property type="entry name" value="E3 UBIQUITIN-PROTEIN LIGASE ZSWIM2"/>
    <property type="match status" value="1"/>
</dbReference>
<reference evidence="5" key="1">
    <citation type="submission" date="2021-02" db="EMBL/GenBank/DDBJ databases">
        <title>First Annotated Genome of the Yellow-green Alga Tribonema minus.</title>
        <authorList>
            <person name="Mahan K.M."/>
        </authorList>
    </citation>
    <scope>NUCLEOTIDE SEQUENCE</scope>
    <source>
        <strain evidence="5">UTEX B ZZ1240</strain>
    </source>
</reference>
<dbReference type="AlphaFoldDB" id="A0A835YJ61"/>
<evidence type="ECO:0000313" key="5">
    <source>
        <dbReference type="EMBL" id="KAG5175536.1"/>
    </source>
</evidence>
<sequence length="911" mass="91547">MSARLVPFQAKPPSGWTEMVQDMMQTKLFLLQKQGPTRFVIKGEDSDRLYTVHIGPEARCTCGRAQHCVHALYVMIKVLRVPQDHPLSWQLSLVDSEIDTILSGWVAKQPRQAPARAAAAQFLKKGSGHTAAEAAAPRGKSGGSGSGADDGGGNESSGGGGGNESGKGGDGAVVRLEVMPGEVCPICQEGMEGAPEELTYCRRGCGNNMHVRCMRVYAEHRRSSAQDVTCCLCRADWGPLALRELKTAEKTAAAARQQQQRRRRRRPRATTCSSCRAAVPPPNAFYRCLHCSGGGGGGGAGHGGAGRTPHSLDGAAAAQWPGGEGDPLLSPLQGGGGRGRGMGGSSCARDLCERCYETMRGAANARCLSGRHVFVMAAAGGEAPVWAVPKRPPGGVAGLGAGGAGGLLALQGREITAADYDALLALDDSGAPLHEHLLAALPRDARTLDDAEARCAACAGAVCGGGGSGGSARQLPCGHTTHDACLIPLMLETVAAAADGSGWDSCCCPLDQSALFPALCLRTRTVHRNALSTDAAEPAASAAAEADKPKVKTAFGALACSDSAALGIALRRASAAVAAPDLNLRGTAIGAATPLGAAAASAANAYPARRAAQSAPDLHCAADSRGQSLGVVAQDRDGRALRRHQCRQRRRAGPDAAALPPVLLSPLRAARELASAPAAAAAAAVAPGDHFPIHGRTASGVDAASGSGHGSGHNASAGSGDEGCFGASGSFRGDGGSTRSHAARSYGCSGSGGSSGGGGCGGACGFYGAARRGRGTLLPALGWGRRRQQCLAPAAAAAAAAAAEEGAAAGASGGALPAAHASSLVPRQHVCAVPPPPLTQSDAAMGSGVLSTATPAPAFGSPVRGSAGKSGGHHHRTVARNAADRAAAGPVASLFSVDGRAVHGSRAMRLR</sequence>
<feature type="domain" description="RING-type" evidence="3">
    <location>
        <begin position="184"/>
        <end position="234"/>
    </location>
</feature>
<proteinExistence type="predicted"/>
<protein>
    <recommendedName>
        <fullName evidence="7">SWIM-type domain-containing protein</fullName>
    </recommendedName>
</protein>
<dbReference type="Proteomes" id="UP000664859">
    <property type="component" value="Unassembled WGS sequence"/>
</dbReference>
<feature type="region of interest" description="Disordered" evidence="2">
    <location>
        <begin position="128"/>
        <end position="171"/>
    </location>
</feature>
<dbReference type="EMBL" id="JAFCMP010000548">
    <property type="protein sequence ID" value="KAG5175536.1"/>
    <property type="molecule type" value="Genomic_DNA"/>
</dbReference>
<organism evidence="5 6">
    <name type="scientific">Tribonema minus</name>
    <dbReference type="NCBI Taxonomy" id="303371"/>
    <lineage>
        <taxon>Eukaryota</taxon>
        <taxon>Sar</taxon>
        <taxon>Stramenopiles</taxon>
        <taxon>Ochrophyta</taxon>
        <taxon>PX clade</taxon>
        <taxon>Xanthophyceae</taxon>
        <taxon>Tribonematales</taxon>
        <taxon>Tribonemataceae</taxon>
        <taxon>Tribonema</taxon>
    </lineage>
</organism>
<feature type="domain" description="SWIM-type" evidence="4">
    <location>
        <begin position="50"/>
        <end position="79"/>
    </location>
</feature>
<feature type="region of interest" description="Disordered" evidence="2">
    <location>
        <begin position="299"/>
        <end position="340"/>
    </location>
</feature>
<feature type="compositionally biased region" description="Gly residues" evidence="2">
    <location>
        <begin position="140"/>
        <end position="171"/>
    </location>
</feature>
<keyword evidence="1" id="KW-0862">Zinc</keyword>
<keyword evidence="1" id="KW-0479">Metal-binding</keyword>
<evidence type="ECO:0000259" key="3">
    <source>
        <dbReference type="PROSITE" id="PS50089"/>
    </source>
</evidence>
<keyword evidence="6" id="KW-1185">Reference proteome</keyword>
<evidence type="ECO:0000313" key="6">
    <source>
        <dbReference type="Proteomes" id="UP000664859"/>
    </source>
</evidence>
<evidence type="ECO:0000256" key="1">
    <source>
        <dbReference type="PROSITE-ProRule" id="PRU00175"/>
    </source>
</evidence>
<feature type="compositionally biased region" description="Low complexity" evidence="2">
    <location>
        <begin position="698"/>
        <end position="719"/>
    </location>
</feature>
<dbReference type="GO" id="GO:0008270">
    <property type="term" value="F:zinc ion binding"/>
    <property type="evidence" value="ECO:0007669"/>
    <property type="project" value="UniProtKB-KW"/>
</dbReference>